<evidence type="ECO:0000313" key="2">
    <source>
        <dbReference type="EMBL" id="MBA5246133.1"/>
    </source>
</evidence>
<reference evidence="3" key="1">
    <citation type="submission" date="2020-07" db="EMBL/GenBank/DDBJ databases">
        <title>Flavobacterium sp. xlx-214.</title>
        <authorList>
            <person name="Yang C."/>
        </authorList>
    </citation>
    <scope>NUCLEOTIDE SEQUENCE [LARGE SCALE GENOMIC DNA]</scope>
    <source>
        <strain evidence="3">CX-624</strain>
    </source>
</reference>
<name>A0A838ZC45_9FLAO</name>
<feature type="region of interest" description="Disordered" evidence="1">
    <location>
        <begin position="18"/>
        <end position="59"/>
    </location>
</feature>
<keyword evidence="3" id="KW-1185">Reference proteome</keyword>
<comment type="caution">
    <text evidence="2">The sequence shown here is derived from an EMBL/GenBank/DDBJ whole genome shotgun (WGS) entry which is preliminary data.</text>
</comment>
<dbReference type="AlphaFoldDB" id="A0A838ZC45"/>
<accession>A0A838ZC45</accession>
<sequence>MRRLYVCPGGWRKCTNAYEKPRPSSGRSSRITKPEPAMDAQCGVLASPPNRSVERNHHLEWEERTRQLLTSEEGIK</sequence>
<dbReference type="Proteomes" id="UP000539710">
    <property type="component" value="Unassembled WGS sequence"/>
</dbReference>
<protein>
    <submittedName>
        <fullName evidence="2">Uncharacterized protein</fullName>
    </submittedName>
</protein>
<dbReference type="EMBL" id="JACEUX010000001">
    <property type="protein sequence ID" value="MBA5246133.1"/>
    <property type="molecule type" value="Genomic_DNA"/>
</dbReference>
<organism evidence="2 3">
    <name type="scientific">Marnyiella aurantia</name>
    <dbReference type="NCBI Taxonomy" id="2758037"/>
    <lineage>
        <taxon>Bacteria</taxon>
        <taxon>Pseudomonadati</taxon>
        <taxon>Bacteroidota</taxon>
        <taxon>Flavobacteriia</taxon>
        <taxon>Flavobacteriales</taxon>
        <taxon>Weeksellaceae</taxon>
        <taxon>Marnyiella</taxon>
    </lineage>
</organism>
<gene>
    <name evidence="2" type="ORF">H2507_03025</name>
</gene>
<proteinExistence type="predicted"/>
<evidence type="ECO:0000256" key="1">
    <source>
        <dbReference type="SAM" id="MobiDB-lite"/>
    </source>
</evidence>
<evidence type="ECO:0000313" key="3">
    <source>
        <dbReference type="Proteomes" id="UP000539710"/>
    </source>
</evidence>
<dbReference type="RefSeq" id="WP_181886230.1">
    <property type="nucleotide sequence ID" value="NZ_JACEUX010000001.1"/>
</dbReference>